<feature type="domain" description="Core-binding (CB)" evidence="12">
    <location>
        <begin position="1"/>
        <end position="84"/>
    </location>
</feature>
<dbReference type="GO" id="GO:0009037">
    <property type="term" value="F:tyrosine-based site-specific recombinase activity"/>
    <property type="evidence" value="ECO:0007669"/>
    <property type="project" value="UniProtKB-UniRule"/>
</dbReference>
<dbReference type="Proteomes" id="UP000249061">
    <property type="component" value="Unassembled WGS sequence"/>
</dbReference>
<comment type="caution">
    <text evidence="13">The sequence shown here is derived from an EMBL/GenBank/DDBJ whole genome shotgun (WGS) entry which is preliminary data.</text>
</comment>
<dbReference type="InterPro" id="IPR050090">
    <property type="entry name" value="Tyrosine_recombinase_XerCD"/>
</dbReference>
<dbReference type="GO" id="GO:0007059">
    <property type="term" value="P:chromosome segregation"/>
    <property type="evidence" value="ECO:0007669"/>
    <property type="project" value="UniProtKB-UniRule"/>
</dbReference>
<comment type="similarity">
    <text evidence="10">Belongs to the 'phage' integrase family. XerC subfamily.</text>
</comment>
<reference evidence="13 14" key="1">
    <citation type="submission" date="2017-08" db="EMBL/GenBank/DDBJ databases">
        <title>Infants hospitalized years apart are colonized by the same room-sourced microbial strains.</title>
        <authorList>
            <person name="Brooks B."/>
            <person name="Olm M.R."/>
            <person name="Firek B.A."/>
            <person name="Baker R."/>
            <person name="Thomas B.C."/>
            <person name="Morowitz M.J."/>
            <person name="Banfield J.F."/>
        </authorList>
    </citation>
    <scope>NUCLEOTIDE SEQUENCE [LARGE SCALE GENOMIC DNA]</scope>
    <source>
        <strain evidence="13">S2_003_000_R2_14</strain>
    </source>
</reference>
<keyword evidence="8 10" id="KW-0233">DNA recombination</keyword>
<dbReference type="Gene3D" id="1.10.443.10">
    <property type="entry name" value="Intergrase catalytic core"/>
    <property type="match status" value="1"/>
</dbReference>
<evidence type="ECO:0000259" key="12">
    <source>
        <dbReference type="PROSITE" id="PS51900"/>
    </source>
</evidence>
<feature type="domain" description="Tyr recombinase" evidence="11">
    <location>
        <begin position="105"/>
        <end position="287"/>
    </location>
</feature>
<dbReference type="HAMAP" id="MF_01808">
    <property type="entry name" value="Recomb_XerC_XerD"/>
    <property type="match status" value="1"/>
</dbReference>
<comment type="function">
    <text evidence="10">Site-specific tyrosine recombinase, which acts by catalyzing the cutting and rejoining of the recombining DNA molecules. The XerC-XerD complex is essential to convert dimers of the bacterial chromosome into monomers to permit their segregation at cell division. It also contributes to the segregational stability of plasmids.</text>
</comment>
<dbReference type="Pfam" id="PF00589">
    <property type="entry name" value="Phage_integrase"/>
    <property type="match status" value="1"/>
</dbReference>
<evidence type="ECO:0000256" key="8">
    <source>
        <dbReference type="ARBA" id="ARBA00023172"/>
    </source>
</evidence>
<proteinExistence type="inferred from homology"/>
<dbReference type="InterPro" id="IPR011932">
    <property type="entry name" value="Recomb_XerD"/>
</dbReference>
<accession>A0A2W5TJE2</accession>
<dbReference type="NCBIfam" id="TIGR02225">
    <property type="entry name" value="recomb_XerD"/>
    <property type="match status" value="1"/>
</dbReference>
<dbReference type="InterPro" id="IPR002104">
    <property type="entry name" value="Integrase_catalytic"/>
</dbReference>
<dbReference type="GO" id="GO:0051301">
    <property type="term" value="P:cell division"/>
    <property type="evidence" value="ECO:0007669"/>
    <property type="project" value="UniProtKB-KW"/>
</dbReference>
<dbReference type="InterPro" id="IPR011010">
    <property type="entry name" value="DNA_brk_join_enz"/>
</dbReference>
<feature type="active site" evidence="10">
    <location>
        <position position="169"/>
    </location>
</feature>
<dbReference type="PANTHER" id="PTHR30349:SF81">
    <property type="entry name" value="TYROSINE RECOMBINASE XERC"/>
    <property type="match status" value="1"/>
</dbReference>
<evidence type="ECO:0000259" key="11">
    <source>
        <dbReference type="PROSITE" id="PS51898"/>
    </source>
</evidence>
<comment type="similarity">
    <text evidence="2">Belongs to the 'phage' integrase family. XerD subfamily.</text>
</comment>
<dbReference type="SUPFAM" id="SSF56349">
    <property type="entry name" value="DNA breaking-rejoining enzymes"/>
    <property type="match status" value="1"/>
</dbReference>
<evidence type="ECO:0000256" key="2">
    <source>
        <dbReference type="ARBA" id="ARBA00010450"/>
    </source>
</evidence>
<keyword evidence="3 10" id="KW-0963">Cytoplasm</keyword>
<evidence type="ECO:0000313" key="13">
    <source>
        <dbReference type="EMBL" id="PZR13917.1"/>
    </source>
</evidence>
<dbReference type="NCBIfam" id="NF001399">
    <property type="entry name" value="PRK00283.1"/>
    <property type="match status" value="1"/>
</dbReference>
<dbReference type="Pfam" id="PF02899">
    <property type="entry name" value="Phage_int_SAM_1"/>
    <property type="match status" value="1"/>
</dbReference>
<keyword evidence="6 10" id="KW-0229">DNA integration</keyword>
<keyword evidence="9 10" id="KW-0131">Cell cycle</keyword>
<feature type="active site" description="O-(3'-phospho-DNA)-tyrosine intermediate" evidence="10">
    <location>
        <position position="274"/>
    </location>
</feature>
<keyword evidence="5 10" id="KW-0159">Chromosome partition</keyword>
<dbReference type="InterPro" id="IPR023009">
    <property type="entry name" value="Tyrosine_recombinase_XerC/XerD"/>
</dbReference>
<evidence type="ECO:0000256" key="1">
    <source>
        <dbReference type="ARBA" id="ARBA00004496"/>
    </source>
</evidence>
<evidence type="ECO:0000256" key="3">
    <source>
        <dbReference type="ARBA" id="ARBA00022490"/>
    </source>
</evidence>
<sequence length="304" mass="34393">MQSALLDHFVTFLRAERNLAPKTVDAYAIDIRGYLEKLAKDGIAVEAVTREDVLEYLAFLGKRLSPRSRARHLASIRGFHRFLEDEKLCDADPTADLDTPKHTKKLPVFLTLDEVELLLEAPNLKTLAGVRDRAMIEVLYATGLRVSELVGLKVNDLNLLDGFVMTMGKGRKERVIPLGKKAIEATRAWLEVRPAVLHGRESPALFVTPRGKGFTRMGFWKLLRRYARGAGIAKQISPHKLRHSFATHLVERGADLRIVQAMLGHADLATTQIYTHVDQTRLHRMYEGTHPRAKITRRGRKQLK</sequence>
<feature type="active site" evidence="10">
    <location>
        <position position="145"/>
    </location>
</feature>
<protein>
    <recommendedName>
        <fullName evidence="10">Tyrosine recombinase XerC</fullName>
    </recommendedName>
</protein>
<dbReference type="GO" id="GO:0003677">
    <property type="term" value="F:DNA binding"/>
    <property type="evidence" value="ECO:0007669"/>
    <property type="project" value="UniProtKB-UniRule"/>
</dbReference>
<dbReference type="Gene3D" id="1.10.150.130">
    <property type="match status" value="1"/>
</dbReference>
<dbReference type="InterPro" id="IPR044068">
    <property type="entry name" value="CB"/>
</dbReference>
<evidence type="ECO:0000256" key="6">
    <source>
        <dbReference type="ARBA" id="ARBA00022908"/>
    </source>
</evidence>
<dbReference type="PROSITE" id="PS51900">
    <property type="entry name" value="CB"/>
    <property type="match status" value="1"/>
</dbReference>
<evidence type="ECO:0000256" key="7">
    <source>
        <dbReference type="ARBA" id="ARBA00023125"/>
    </source>
</evidence>
<comment type="subunit">
    <text evidence="10">Forms a cyclic heterotetrameric complex composed of two molecules of XerC and two molecules of XerD.</text>
</comment>
<dbReference type="AlphaFoldDB" id="A0A2W5TJE2"/>
<feature type="active site" evidence="10">
    <location>
        <position position="242"/>
    </location>
</feature>
<feature type="active site" evidence="10">
    <location>
        <position position="239"/>
    </location>
</feature>
<dbReference type="InterPro" id="IPR004107">
    <property type="entry name" value="Integrase_SAM-like_N"/>
</dbReference>
<evidence type="ECO:0000256" key="4">
    <source>
        <dbReference type="ARBA" id="ARBA00022618"/>
    </source>
</evidence>
<evidence type="ECO:0000256" key="10">
    <source>
        <dbReference type="HAMAP-Rule" id="MF_01808"/>
    </source>
</evidence>
<dbReference type="EMBL" id="QFQP01000008">
    <property type="protein sequence ID" value="PZR13917.1"/>
    <property type="molecule type" value="Genomic_DNA"/>
</dbReference>
<dbReference type="InterPro" id="IPR010998">
    <property type="entry name" value="Integrase_recombinase_N"/>
</dbReference>
<evidence type="ECO:0000256" key="5">
    <source>
        <dbReference type="ARBA" id="ARBA00022829"/>
    </source>
</evidence>
<dbReference type="GO" id="GO:0005737">
    <property type="term" value="C:cytoplasm"/>
    <property type="evidence" value="ECO:0007669"/>
    <property type="project" value="UniProtKB-SubCell"/>
</dbReference>
<feature type="active site" evidence="10">
    <location>
        <position position="265"/>
    </location>
</feature>
<keyword evidence="4 10" id="KW-0132">Cell division</keyword>
<dbReference type="GO" id="GO:0006313">
    <property type="term" value="P:DNA transposition"/>
    <property type="evidence" value="ECO:0007669"/>
    <property type="project" value="UniProtKB-UniRule"/>
</dbReference>
<name>A0A2W5TJE2_9BACT</name>
<comment type="subcellular location">
    <subcellularLocation>
        <location evidence="1 10">Cytoplasm</location>
    </subcellularLocation>
</comment>
<organism evidence="13 14">
    <name type="scientific">Archangium gephyra</name>
    <dbReference type="NCBI Taxonomy" id="48"/>
    <lineage>
        <taxon>Bacteria</taxon>
        <taxon>Pseudomonadati</taxon>
        <taxon>Myxococcota</taxon>
        <taxon>Myxococcia</taxon>
        <taxon>Myxococcales</taxon>
        <taxon>Cystobacterineae</taxon>
        <taxon>Archangiaceae</taxon>
        <taxon>Archangium</taxon>
    </lineage>
</organism>
<keyword evidence="7 10" id="KW-0238">DNA-binding</keyword>
<dbReference type="CDD" id="cd00798">
    <property type="entry name" value="INT_XerDC_C"/>
    <property type="match status" value="1"/>
</dbReference>
<gene>
    <name evidence="13" type="primary">xerD</name>
    <name evidence="10" type="synonym">xerC</name>
    <name evidence="13" type="ORF">DI536_11340</name>
</gene>
<dbReference type="PANTHER" id="PTHR30349">
    <property type="entry name" value="PHAGE INTEGRASE-RELATED"/>
    <property type="match status" value="1"/>
</dbReference>
<evidence type="ECO:0000256" key="9">
    <source>
        <dbReference type="ARBA" id="ARBA00023306"/>
    </source>
</evidence>
<dbReference type="PROSITE" id="PS51898">
    <property type="entry name" value="TYR_RECOMBINASE"/>
    <property type="match status" value="1"/>
</dbReference>
<dbReference type="InterPro" id="IPR013762">
    <property type="entry name" value="Integrase-like_cat_sf"/>
</dbReference>
<evidence type="ECO:0000313" key="14">
    <source>
        <dbReference type="Proteomes" id="UP000249061"/>
    </source>
</evidence>